<dbReference type="Proteomes" id="UP000016662">
    <property type="component" value="Unassembled WGS sequence"/>
</dbReference>
<comment type="caution">
    <text evidence="1">The sequence shown here is derived from an EMBL/GenBank/DDBJ whole genome shotgun (WGS) entry which is preliminary data.</text>
</comment>
<name>U2JP98_9FIRM</name>
<proteinExistence type="predicted"/>
<reference evidence="1 2" key="1">
    <citation type="submission" date="2013-07" db="EMBL/GenBank/DDBJ databases">
        <authorList>
            <person name="Weinstock G."/>
            <person name="Sodergren E."/>
            <person name="Wylie T."/>
            <person name="Fulton L."/>
            <person name="Fulton R."/>
            <person name="Fronick C."/>
            <person name="O'Laughlin M."/>
            <person name="Godfrey J."/>
            <person name="Miner T."/>
            <person name="Herter B."/>
            <person name="Appelbaum E."/>
            <person name="Cordes M."/>
            <person name="Lek S."/>
            <person name="Wollam A."/>
            <person name="Pepin K.H."/>
            <person name="Palsikar V.B."/>
            <person name="Mitreva M."/>
            <person name="Wilson R.K."/>
        </authorList>
    </citation>
    <scope>NUCLEOTIDE SEQUENCE [LARGE SCALE GENOMIC DNA]</scope>
    <source>
        <strain evidence="1 2">ATCC 27760</strain>
    </source>
</reference>
<accession>U2JP98</accession>
<dbReference type="CDD" id="cd08054">
    <property type="entry name" value="gp6"/>
    <property type="match status" value="1"/>
</dbReference>
<dbReference type="InterPro" id="IPR021146">
    <property type="entry name" value="Phage_gp6-like_head-tail"/>
</dbReference>
<dbReference type="Pfam" id="PF05135">
    <property type="entry name" value="Phage_connect_1"/>
    <property type="match status" value="1"/>
</dbReference>
<dbReference type="HOGENOM" id="CLU_085951_4_1_9"/>
<dbReference type="eggNOG" id="ENOG5032YBI">
    <property type="taxonomic scope" value="Bacteria"/>
</dbReference>
<dbReference type="NCBIfam" id="TIGR01560">
    <property type="entry name" value="put_DNA_pack"/>
    <property type="match status" value="1"/>
</dbReference>
<dbReference type="EMBL" id="AWVF01000418">
    <property type="protein sequence ID" value="ERJ88066.1"/>
    <property type="molecule type" value="Genomic_DNA"/>
</dbReference>
<evidence type="ECO:0000313" key="2">
    <source>
        <dbReference type="Proteomes" id="UP000016662"/>
    </source>
</evidence>
<organism evidence="1 2">
    <name type="scientific">Ruminococcus callidus ATCC 27760</name>
    <dbReference type="NCBI Taxonomy" id="411473"/>
    <lineage>
        <taxon>Bacteria</taxon>
        <taxon>Bacillati</taxon>
        <taxon>Bacillota</taxon>
        <taxon>Clostridia</taxon>
        <taxon>Eubacteriales</taxon>
        <taxon>Oscillospiraceae</taxon>
        <taxon>Ruminococcus</taxon>
    </lineage>
</organism>
<dbReference type="STRING" id="411473.RUMCAL_03197"/>
<dbReference type="PATRIC" id="fig|411473.3.peg.2677"/>
<evidence type="ECO:0000313" key="1">
    <source>
        <dbReference type="EMBL" id="ERJ88066.1"/>
    </source>
</evidence>
<sequence length="93" mass="10902">MEWVVTLQEVKQYLRIDFEDDDPLLLSLIFTAKQLVMDVGRMDETQLAENEDVVRTAMLYTVSYLYENRNTADFSKLTLTLRAMLFAQREGVM</sequence>
<dbReference type="AlphaFoldDB" id="U2JP98"/>
<dbReference type="InterPro" id="IPR006450">
    <property type="entry name" value="Phage_HK97_gp6-like"/>
</dbReference>
<protein>
    <submittedName>
        <fullName evidence="1">Phage DNA packaging protein</fullName>
    </submittedName>
</protein>
<gene>
    <name evidence="1" type="ORF">RUMCAL_03197</name>
</gene>
<dbReference type="Gene3D" id="1.10.3230.30">
    <property type="entry name" value="Phage gp6-like head-tail connector protein"/>
    <property type="match status" value="1"/>
</dbReference>
<keyword evidence="2" id="KW-1185">Reference proteome</keyword>